<evidence type="ECO:0000313" key="2">
    <source>
        <dbReference type="EMBL" id="CAG8619088.1"/>
    </source>
</evidence>
<evidence type="ECO:0000313" key="3">
    <source>
        <dbReference type="Proteomes" id="UP000789508"/>
    </source>
</evidence>
<feature type="compositionally biased region" description="Low complexity" evidence="1">
    <location>
        <begin position="40"/>
        <end position="64"/>
    </location>
</feature>
<protein>
    <submittedName>
        <fullName evidence="2">14415_t:CDS:1</fullName>
    </submittedName>
</protein>
<organism evidence="2 3">
    <name type="scientific">Ambispora leptoticha</name>
    <dbReference type="NCBI Taxonomy" id="144679"/>
    <lineage>
        <taxon>Eukaryota</taxon>
        <taxon>Fungi</taxon>
        <taxon>Fungi incertae sedis</taxon>
        <taxon>Mucoromycota</taxon>
        <taxon>Glomeromycotina</taxon>
        <taxon>Glomeromycetes</taxon>
        <taxon>Archaeosporales</taxon>
        <taxon>Ambisporaceae</taxon>
        <taxon>Ambispora</taxon>
    </lineage>
</organism>
<dbReference type="Proteomes" id="UP000789508">
    <property type="component" value="Unassembled WGS sequence"/>
</dbReference>
<dbReference type="EMBL" id="CAJVPS010005836">
    <property type="protein sequence ID" value="CAG8619088.1"/>
    <property type="molecule type" value="Genomic_DNA"/>
</dbReference>
<keyword evidence="3" id="KW-1185">Reference proteome</keyword>
<accession>A0A9N9CXU6</accession>
<proteinExistence type="predicted"/>
<sequence length="107" mass="11735">QENPYINQETSTNNQIIESIETSLEVCSPETVIETDLNNSTASGSAEETEAESASFTSSTNSSTQMEVESQNDLVVTNTTNTTDNNTPFITVVFRKQKVKGKKKSYT</sequence>
<name>A0A9N9CXU6_9GLOM</name>
<feature type="region of interest" description="Disordered" evidence="1">
    <location>
        <begin position="31"/>
        <end position="71"/>
    </location>
</feature>
<evidence type="ECO:0000256" key="1">
    <source>
        <dbReference type="SAM" id="MobiDB-lite"/>
    </source>
</evidence>
<gene>
    <name evidence="2" type="ORF">ALEPTO_LOCUS8886</name>
</gene>
<feature type="non-terminal residue" evidence="2">
    <location>
        <position position="1"/>
    </location>
</feature>
<reference evidence="2" key="1">
    <citation type="submission" date="2021-06" db="EMBL/GenBank/DDBJ databases">
        <authorList>
            <person name="Kallberg Y."/>
            <person name="Tangrot J."/>
            <person name="Rosling A."/>
        </authorList>
    </citation>
    <scope>NUCLEOTIDE SEQUENCE</scope>
    <source>
        <strain evidence="2">FL130A</strain>
    </source>
</reference>
<comment type="caution">
    <text evidence="2">The sequence shown here is derived from an EMBL/GenBank/DDBJ whole genome shotgun (WGS) entry which is preliminary data.</text>
</comment>
<dbReference type="AlphaFoldDB" id="A0A9N9CXU6"/>